<name>S3U7G5_9GAMM</name>
<dbReference type="CDD" id="cd03808">
    <property type="entry name" value="GT4_CapM-like"/>
    <property type="match status" value="1"/>
</dbReference>
<dbReference type="SUPFAM" id="SSF53756">
    <property type="entry name" value="UDP-Glycosyltransferase/glycogen phosphorylase"/>
    <property type="match status" value="1"/>
</dbReference>
<gene>
    <name evidence="3" type="ORF">F907_03292</name>
</gene>
<dbReference type="Pfam" id="PF13439">
    <property type="entry name" value="Glyco_transf_4"/>
    <property type="match status" value="1"/>
</dbReference>
<comment type="caution">
    <text evidence="3">The sequence shown here is derived from an EMBL/GenBank/DDBJ whole genome shotgun (WGS) entry which is preliminary data.</text>
</comment>
<dbReference type="GO" id="GO:0016757">
    <property type="term" value="F:glycosyltransferase activity"/>
    <property type="evidence" value="ECO:0007669"/>
    <property type="project" value="InterPro"/>
</dbReference>
<dbReference type="InterPro" id="IPR001296">
    <property type="entry name" value="Glyco_trans_1"/>
</dbReference>
<sequence>MKIAHVQVKPIMSGAQQISYEILSSLALEGHDLYVICADFTGESDDFINKFNELGVSIITVSSLKRELGFHDFIVISDLYKIFKKYNFDVIHTNSTKPGIFARIAAKLAGTKKIIHTVHGIAFHNNVNPFIRLAYYLFENFATLFGDYNLSVNKHYRKFYPLVETITIYNGCDFSKLKPLITKKINEKIHFAFFGRLDIQKNPLEFIEAIYLLSKEVDISRFQFTIAGDGELRKDCEDLLKKYKLESNVIMYGWVCDKSSFLNTVDILCQPSLWEAFGLVFCEAAFFKIPSIAKNVEGIPEVVLDNESGLLYSGNAIELKEKMLFCINNRDLVYEYGEKAYSYVTREFTVDRMVSDYRTIYFQK</sequence>
<evidence type="ECO:0000259" key="1">
    <source>
        <dbReference type="Pfam" id="PF00534"/>
    </source>
</evidence>
<dbReference type="RefSeq" id="WP_004798028.1">
    <property type="nucleotide sequence ID" value="NZ_BHGD02000094.1"/>
</dbReference>
<dbReference type="PANTHER" id="PTHR12526">
    <property type="entry name" value="GLYCOSYLTRANSFERASE"/>
    <property type="match status" value="1"/>
</dbReference>
<proteinExistence type="predicted"/>
<dbReference type="GO" id="GO:1901135">
    <property type="term" value="P:carbohydrate derivative metabolic process"/>
    <property type="evidence" value="ECO:0007669"/>
    <property type="project" value="UniProtKB-ARBA"/>
</dbReference>
<evidence type="ECO:0000313" key="3">
    <source>
        <dbReference type="EMBL" id="EPG35412.1"/>
    </source>
</evidence>
<dbReference type="Proteomes" id="UP000014559">
    <property type="component" value="Unassembled WGS sequence"/>
</dbReference>
<dbReference type="GeneID" id="45416480"/>
<feature type="domain" description="Glycosyl transferase family 1" evidence="1">
    <location>
        <begin position="185"/>
        <end position="341"/>
    </location>
</feature>
<evidence type="ECO:0000313" key="4">
    <source>
        <dbReference type="Proteomes" id="UP000014559"/>
    </source>
</evidence>
<dbReference type="PATRIC" id="fig|1217696.3.peg.3235"/>
<accession>S3U7G5</accession>
<protein>
    <recommendedName>
        <fullName evidence="5">Glycosyltransferase family 4 protein</fullName>
    </recommendedName>
</protein>
<dbReference type="EMBL" id="ATGK01000018">
    <property type="protein sequence ID" value="EPG35412.1"/>
    <property type="molecule type" value="Genomic_DNA"/>
</dbReference>
<evidence type="ECO:0008006" key="5">
    <source>
        <dbReference type="Google" id="ProtNLM"/>
    </source>
</evidence>
<organism evidence="3 4">
    <name type="scientific">Acinetobacter colistiniresistens</name>
    <dbReference type="NCBI Taxonomy" id="280145"/>
    <lineage>
        <taxon>Bacteria</taxon>
        <taxon>Pseudomonadati</taxon>
        <taxon>Pseudomonadota</taxon>
        <taxon>Gammaproteobacteria</taxon>
        <taxon>Moraxellales</taxon>
        <taxon>Moraxellaceae</taxon>
        <taxon>Acinetobacter</taxon>
    </lineage>
</organism>
<feature type="domain" description="Glycosyltransferase subfamily 4-like N-terminal" evidence="2">
    <location>
        <begin position="13"/>
        <end position="146"/>
    </location>
</feature>
<dbReference type="AlphaFoldDB" id="S3U7G5"/>
<dbReference type="Pfam" id="PF00534">
    <property type="entry name" value="Glycos_transf_1"/>
    <property type="match status" value="1"/>
</dbReference>
<dbReference type="InterPro" id="IPR028098">
    <property type="entry name" value="Glyco_trans_4-like_N"/>
</dbReference>
<dbReference type="PANTHER" id="PTHR12526:SF630">
    <property type="entry name" value="GLYCOSYLTRANSFERASE"/>
    <property type="match status" value="1"/>
</dbReference>
<evidence type="ECO:0000259" key="2">
    <source>
        <dbReference type="Pfam" id="PF13439"/>
    </source>
</evidence>
<reference evidence="3 4" key="1">
    <citation type="submission" date="2013-06" db="EMBL/GenBank/DDBJ databases">
        <title>The Genome Sequence of Acinetobacter sp. NIPH 2036.</title>
        <authorList>
            <consortium name="The Broad Institute Genome Sequencing Platform"/>
            <consortium name="The Broad Institute Genome Sequencing Center for Infectious Disease"/>
            <person name="Cerqueira G."/>
            <person name="Feldgarden M."/>
            <person name="Courvalin P."/>
            <person name="Perichon B."/>
            <person name="Grillot-Courvalin C."/>
            <person name="Clermont D."/>
            <person name="Rocha E."/>
            <person name="Yoon E.-J."/>
            <person name="Nemec A."/>
            <person name="Young S.K."/>
            <person name="Zeng Q."/>
            <person name="Gargeya S."/>
            <person name="Fitzgerald M."/>
            <person name="Abouelleil A."/>
            <person name="Alvarado L."/>
            <person name="Berlin A.M."/>
            <person name="Chapman S.B."/>
            <person name="Dewar J."/>
            <person name="Goldberg J."/>
            <person name="Griggs A."/>
            <person name="Gujja S."/>
            <person name="Hansen M."/>
            <person name="Howarth C."/>
            <person name="Imamovic A."/>
            <person name="Larimer J."/>
            <person name="McCowan C."/>
            <person name="Murphy C."/>
            <person name="Pearson M."/>
            <person name="Priest M."/>
            <person name="Roberts A."/>
            <person name="Saif S."/>
            <person name="Shea T."/>
            <person name="Sykes S."/>
            <person name="Wortman J."/>
            <person name="Nusbaum C."/>
            <person name="Birren B."/>
        </authorList>
    </citation>
    <scope>NUCLEOTIDE SEQUENCE [LARGE SCALE GENOMIC DNA]</scope>
    <source>
        <strain evidence="3 4">NIPH 2036</strain>
    </source>
</reference>
<dbReference type="HOGENOM" id="CLU_009583_0_1_6"/>
<dbReference type="Gene3D" id="3.40.50.2000">
    <property type="entry name" value="Glycogen Phosphorylase B"/>
    <property type="match status" value="2"/>
</dbReference>